<keyword evidence="7" id="KW-0479">Metal-binding</keyword>
<sequence>MSAPTTRIPQAPATRIPQNAPTTATTEADETPLTKKPKQQRFLNVAVAGCSHGEMDRIYSTLNSMEQSRRIKFDLLICCGDYQSIRNLADLQTMHVNPKYKQLGTFHQYYSGQKIAPIFTIFIGGNHESSSFLAELPNGGWVAQNIFYMGYSNVVKFAGLTIGGLSGIYKPNDFHRGHFERPPYERGAEISAYHVRSTDIFRLKQLARREGENRPNCLDIMITHDWPNGITDYGDTQALLRYKQHFREDIQNRCLGNPEAMEILRLLKPRYWFSAHLHCRYEAHVYHEHQDDINILPEETKFLALGKPAPRQRFVEAVQIPIADDAELKFEYDPLWCAVLRNTDHLLQLTSRNVYMPSSSGAEEWDFRPTQEQIEMVHQLFKNDLTIPNNFQLTAPPHQFTDTPYDPCLYYRNPQSTEFCEKLQITNFNELLYQKAKECQGIPYFQRQKNNAAAGGAEEIDLGDLDDDDNGEAVGDEFGDNFFVLDGDDEVEHACGCEEDGIEEEAKVPAEGEKADASIVETSIVTEAEETYVPPPLSNRVTVADRILKRRRVDIPEENEE</sequence>
<evidence type="ECO:0000256" key="9">
    <source>
        <dbReference type="ARBA" id="ARBA00022833"/>
    </source>
</evidence>
<dbReference type="InterPro" id="IPR007708">
    <property type="entry name" value="DBR1_C"/>
</dbReference>
<dbReference type="Pfam" id="PF00149">
    <property type="entry name" value="Metallophos"/>
    <property type="match status" value="1"/>
</dbReference>
<comment type="subcellular location">
    <subcellularLocation>
        <location evidence="4">Nucleus</location>
    </subcellularLocation>
</comment>
<evidence type="ECO:0000256" key="10">
    <source>
        <dbReference type="ARBA" id="ARBA00023004"/>
    </source>
</evidence>
<evidence type="ECO:0000256" key="4">
    <source>
        <dbReference type="ARBA" id="ARBA00004123"/>
    </source>
</evidence>
<evidence type="ECO:0000256" key="3">
    <source>
        <dbReference type="ARBA" id="ARBA00001954"/>
    </source>
</evidence>
<dbReference type="InterPro" id="IPR041816">
    <property type="entry name" value="Dbr1_N"/>
</dbReference>
<evidence type="ECO:0000313" key="15">
    <source>
        <dbReference type="Proteomes" id="UP000887578"/>
    </source>
</evidence>
<protein>
    <submittedName>
        <fullName evidence="16">Lariat debranching enzyme C-terminal domain-containing protein</fullName>
    </submittedName>
</protein>
<evidence type="ECO:0000256" key="11">
    <source>
        <dbReference type="ARBA" id="ARBA00023211"/>
    </source>
</evidence>
<dbReference type="Proteomes" id="UP000887578">
    <property type="component" value="Unplaced"/>
</dbReference>
<comment type="cofactor">
    <cofactor evidence="1">
        <name>Mn(2+)</name>
        <dbReference type="ChEBI" id="CHEBI:29035"/>
    </cofactor>
</comment>
<dbReference type="InterPro" id="IPR004843">
    <property type="entry name" value="Calcineurin-like_PHP"/>
</dbReference>
<comment type="cofactor">
    <cofactor evidence="3">
        <name>Fe(2+)</name>
        <dbReference type="ChEBI" id="CHEBI:29033"/>
    </cofactor>
</comment>
<evidence type="ECO:0000259" key="14">
    <source>
        <dbReference type="SMART" id="SM01124"/>
    </source>
</evidence>
<evidence type="ECO:0000256" key="2">
    <source>
        <dbReference type="ARBA" id="ARBA00001947"/>
    </source>
</evidence>
<dbReference type="GO" id="GO:0000398">
    <property type="term" value="P:mRNA splicing, via spliceosome"/>
    <property type="evidence" value="ECO:0007669"/>
    <property type="project" value="TreeGrafter"/>
</dbReference>
<dbReference type="PANTHER" id="PTHR12849">
    <property type="entry name" value="RNA LARIAT DEBRANCHING ENZYME"/>
    <property type="match status" value="1"/>
</dbReference>
<dbReference type="SUPFAM" id="SSF56300">
    <property type="entry name" value="Metallo-dependent phosphatases"/>
    <property type="match status" value="1"/>
</dbReference>
<dbReference type="PANTHER" id="PTHR12849:SF0">
    <property type="entry name" value="LARIAT DEBRANCHING ENZYME"/>
    <property type="match status" value="1"/>
</dbReference>
<comment type="cofactor">
    <cofactor evidence="2">
        <name>Zn(2+)</name>
        <dbReference type="ChEBI" id="CHEBI:29105"/>
    </cofactor>
</comment>
<organism evidence="15 16">
    <name type="scientific">Panagrolaimus davidi</name>
    <dbReference type="NCBI Taxonomy" id="227884"/>
    <lineage>
        <taxon>Eukaryota</taxon>
        <taxon>Metazoa</taxon>
        <taxon>Ecdysozoa</taxon>
        <taxon>Nematoda</taxon>
        <taxon>Chromadorea</taxon>
        <taxon>Rhabditida</taxon>
        <taxon>Tylenchina</taxon>
        <taxon>Panagrolaimomorpha</taxon>
        <taxon>Panagrolaimoidea</taxon>
        <taxon>Panagrolaimidae</taxon>
        <taxon>Panagrolaimus</taxon>
    </lineage>
</organism>
<keyword evidence="10" id="KW-0408">Iron</keyword>
<keyword evidence="15" id="KW-1185">Reference proteome</keyword>
<keyword evidence="12" id="KW-0539">Nucleus</keyword>
<keyword evidence="9" id="KW-0862">Zinc</keyword>
<dbReference type="WBParaSite" id="PDA_v2.g17556.t1">
    <property type="protein sequence ID" value="PDA_v2.g17556.t1"/>
    <property type="gene ID" value="PDA_v2.g17556"/>
</dbReference>
<dbReference type="GO" id="GO:0008419">
    <property type="term" value="F:RNA lariat debranching enzyme activity"/>
    <property type="evidence" value="ECO:0007669"/>
    <property type="project" value="TreeGrafter"/>
</dbReference>
<dbReference type="AlphaFoldDB" id="A0A914PRT9"/>
<evidence type="ECO:0000256" key="12">
    <source>
        <dbReference type="ARBA" id="ARBA00023242"/>
    </source>
</evidence>
<dbReference type="InterPro" id="IPR029052">
    <property type="entry name" value="Metallo-depent_PP-like"/>
</dbReference>
<feature type="region of interest" description="Disordered" evidence="13">
    <location>
        <begin position="1"/>
        <end position="34"/>
    </location>
</feature>
<evidence type="ECO:0000256" key="1">
    <source>
        <dbReference type="ARBA" id="ARBA00001936"/>
    </source>
</evidence>
<keyword evidence="11" id="KW-0464">Manganese</keyword>
<dbReference type="CDD" id="cd00844">
    <property type="entry name" value="MPP_Dbr1_N"/>
    <property type="match status" value="1"/>
</dbReference>
<feature type="domain" description="Lariat debranching enzyme C-terminal" evidence="14">
    <location>
        <begin position="287"/>
        <end position="429"/>
    </location>
</feature>
<dbReference type="Pfam" id="PF05011">
    <property type="entry name" value="DBR1"/>
    <property type="match status" value="1"/>
</dbReference>
<reference evidence="16" key="1">
    <citation type="submission" date="2022-11" db="UniProtKB">
        <authorList>
            <consortium name="WormBaseParasite"/>
        </authorList>
    </citation>
    <scope>IDENTIFICATION</scope>
</reference>
<name>A0A914PRT9_9BILA</name>
<dbReference type="GO" id="GO:0046872">
    <property type="term" value="F:metal ion binding"/>
    <property type="evidence" value="ECO:0007669"/>
    <property type="project" value="UniProtKB-KW"/>
</dbReference>
<keyword evidence="8" id="KW-0378">Hydrolase</keyword>
<keyword evidence="6" id="KW-0507">mRNA processing</keyword>
<dbReference type="SMART" id="SM01124">
    <property type="entry name" value="DBR1"/>
    <property type="match status" value="1"/>
</dbReference>
<evidence type="ECO:0000256" key="8">
    <source>
        <dbReference type="ARBA" id="ARBA00022801"/>
    </source>
</evidence>
<dbReference type="GO" id="GO:0005634">
    <property type="term" value="C:nucleus"/>
    <property type="evidence" value="ECO:0007669"/>
    <property type="project" value="UniProtKB-SubCell"/>
</dbReference>
<proteinExistence type="inferred from homology"/>
<accession>A0A914PRT9</accession>
<evidence type="ECO:0000313" key="16">
    <source>
        <dbReference type="WBParaSite" id="PDA_v2.g17556.t1"/>
    </source>
</evidence>
<evidence type="ECO:0000256" key="7">
    <source>
        <dbReference type="ARBA" id="ARBA00022723"/>
    </source>
</evidence>
<dbReference type="Gene3D" id="3.60.21.10">
    <property type="match status" value="1"/>
</dbReference>
<evidence type="ECO:0000256" key="5">
    <source>
        <dbReference type="ARBA" id="ARBA00006045"/>
    </source>
</evidence>
<comment type="similarity">
    <text evidence="5">Belongs to the lariat debranching enzyme family.</text>
</comment>
<evidence type="ECO:0000256" key="6">
    <source>
        <dbReference type="ARBA" id="ARBA00022664"/>
    </source>
</evidence>
<evidence type="ECO:0000256" key="13">
    <source>
        <dbReference type="SAM" id="MobiDB-lite"/>
    </source>
</evidence>